<evidence type="ECO:0000313" key="3">
    <source>
        <dbReference type="Proteomes" id="UP000694924"/>
    </source>
</evidence>
<dbReference type="Pfam" id="PF07776">
    <property type="entry name" value="zf-AD"/>
    <property type="match status" value="1"/>
</dbReference>
<dbReference type="Gene3D" id="3.40.1800.20">
    <property type="match status" value="1"/>
</dbReference>
<organism evidence="3 4">
    <name type="scientific">Polistes dominula</name>
    <name type="common">European paper wasp</name>
    <name type="synonym">Vespa dominula</name>
    <dbReference type="NCBI Taxonomy" id="743375"/>
    <lineage>
        <taxon>Eukaryota</taxon>
        <taxon>Metazoa</taxon>
        <taxon>Ecdysozoa</taxon>
        <taxon>Arthropoda</taxon>
        <taxon>Hexapoda</taxon>
        <taxon>Insecta</taxon>
        <taxon>Pterygota</taxon>
        <taxon>Neoptera</taxon>
        <taxon>Endopterygota</taxon>
        <taxon>Hymenoptera</taxon>
        <taxon>Apocrita</taxon>
        <taxon>Aculeata</taxon>
        <taxon>Vespoidea</taxon>
        <taxon>Vespidae</taxon>
        <taxon>Polistinae</taxon>
        <taxon>Polistini</taxon>
        <taxon>Polistes</taxon>
    </lineage>
</organism>
<keyword evidence="3" id="KW-1185">Reference proteome</keyword>
<evidence type="ECO:0000256" key="1">
    <source>
        <dbReference type="PROSITE-ProRule" id="PRU01263"/>
    </source>
</evidence>
<dbReference type="RefSeq" id="XP_015172196.1">
    <property type="nucleotide sequence ID" value="XM_015316710.1"/>
</dbReference>
<keyword evidence="1" id="KW-0863">Zinc-finger</keyword>
<accession>A0ABM1HW59</accession>
<feature type="binding site" evidence="1">
    <location>
        <position position="10"/>
    </location>
    <ligand>
        <name>Zn(2+)</name>
        <dbReference type="ChEBI" id="CHEBI:29105"/>
    </ligand>
</feature>
<dbReference type="SUPFAM" id="SSF57716">
    <property type="entry name" value="Glucocorticoid receptor-like (DNA-binding domain)"/>
    <property type="match status" value="1"/>
</dbReference>
<keyword evidence="1" id="KW-0479">Metal-binding</keyword>
<feature type="domain" description="ZAD" evidence="2">
    <location>
        <begin position="8"/>
        <end position="80"/>
    </location>
</feature>
<feature type="binding site" evidence="1">
    <location>
        <position position="53"/>
    </location>
    <ligand>
        <name>Zn(2+)</name>
        <dbReference type="ChEBI" id="CHEBI:29105"/>
    </ligand>
</feature>
<dbReference type="Proteomes" id="UP000694924">
    <property type="component" value="Unplaced"/>
</dbReference>
<evidence type="ECO:0000313" key="5">
    <source>
        <dbReference type="RefSeq" id="XP_015172197.1"/>
    </source>
</evidence>
<feature type="binding site" evidence="1">
    <location>
        <position position="13"/>
    </location>
    <ligand>
        <name>Zn(2+)</name>
        <dbReference type="ChEBI" id="CHEBI:29105"/>
    </ligand>
</feature>
<sequence length="406" mass="47801">MDTLEESHACRICGNDSDDTTNIFDEKRDYAKKIDALLPIMVHKLDFLSKVICNTCSCKLDEFYDFYLKSLRTDKLSKSQLSWMNKREKKEVRNDRPMVRIHNVNIKIEPVEYEGYGLNPVIRNFEYVNSMKSDTFSMGDRSRTCRIPDRIAYQTRSQHSCNKQNHKKRFISNEYNQYSSCEEYANSSITDVNNLSDNLSENSRVNFCSNDKNNFFQENNKIMDQDQHKKSIILRKRRLGELSGNPLNYALRPRKVFVNYVETRQKLPSFLKINNCAKSNDNVHRTVSLADQKINIISATVKIEKEEKQEQVVTEHFERRALRPRKVPINYSDNKRKTYDVLKFPLSNDINIITAKKPKLVSLTDKWTRLSNNKSTERIKSPSKKMKFDVKKEMHDDLENHYVMKS</sequence>
<dbReference type="PROSITE" id="PS51915">
    <property type="entry name" value="ZAD"/>
    <property type="match status" value="1"/>
</dbReference>
<name>A0ABM1HW59_POLDO</name>
<evidence type="ECO:0000313" key="4">
    <source>
        <dbReference type="RefSeq" id="XP_015172196.1"/>
    </source>
</evidence>
<proteinExistence type="predicted"/>
<dbReference type="InterPro" id="IPR012934">
    <property type="entry name" value="Znf_AD"/>
</dbReference>
<gene>
    <name evidence="4 5" type="primary">LOC107064266</name>
</gene>
<dbReference type="GeneID" id="107064266"/>
<reference evidence="4 5" key="1">
    <citation type="submission" date="2025-05" db="UniProtKB">
        <authorList>
            <consortium name="RefSeq"/>
        </authorList>
    </citation>
    <scope>IDENTIFICATION</scope>
    <source>
        <tissue evidence="4 5">Whole body</tissue>
    </source>
</reference>
<evidence type="ECO:0000259" key="2">
    <source>
        <dbReference type="PROSITE" id="PS51915"/>
    </source>
</evidence>
<feature type="binding site" evidence="1">
    <location>
        <position position="56"/>
    </location>
    <ligand>
        <name>Zn(2+)</name>
        <dbReference type="ChEBI" id="CHEBI:29105"/>
    </ligand>
</feature>
<keyword evidence="1" id="KW-0862">Zinc</keyword>
<dbReference type="SMART" id="SM00868">
    <property type="entry name" value="zf-AD"/>
    <property type="match status" value="1"/>
</dbReference>
<dbReference type="RefSeq" id="XP_015172197.1">
    <property type="nucleotide sequence ID" value="XM_015316711.1"/>
</dbReference>
<protein>
    <submittedName>
        <fullName evidence="4 5">Uncharacterized protein LOC107064266</fullName>
    </submittedName>
</protein>